<dbReference type="EMBL" id="VJMH01005205">
    <property type="protein sequence ID" value="KAF0698998.1"/>
    <property type="molecule type" value="Genomic_DNA"/>
</dbReference>
<proteinExistence type="predicted"/>
<evidence type="ECO:0000313" key="2">
    <source>
        <dbReference type="EMBL" id="VFT87294.1"/>
    </source>
</evidence>
<name>A0A485KQB1_9STRA</name>
<reference evidence="2 3" key="1">
    <citation type="submission" date="2019-03" db="EMBL/GenBank/DDBJ databases">
        <authorList>
            <person name="Gaulin E."/>
            <person name="Dumas B."/>
        </authorList>
    </citation>
    <scope>NUCLEOTIDE SEQUENCE [LARGE SCALE GENOMIC DNA]</scope>
    <source>
        <strain evidence="2">CBS 568.67</strain>
    </source>
</reference>
<dbReference type="EMBL" id="CAADRA010005226">
    <property type="protein sequence ID" value="VFT87294.1"/>
    <property type="molecule type" value="Genomic_DNA"/>
</dbReference>
<evidence type="ECO:0000313" key="3">
    <source>
        <dbReference type="Proteomes" id="UP000332933"/>
    </source>
</evidence>
<sequence>MSVAPLLVFVANTPDSSLWSYDGVSSPQLLVASVYVDVAAMAQMPPPISLGVNGHTLYYPATSAGTTPTTAPWYTLVSSPVTSQPWQRKQSIWIQDVDRLGTPVQVQLNCSQGLLTIPSTGGAAVIFVQGNVGAPSTQLVVRGTVEAVNAALKDVVYTAAAAAAGSDAIRVALWRLGPGESWLVPTSNVIPVEFLHG</sequence>
<dbReference type="AlphaFoldDB" id="A0A485KQB1"/>
<dbReference type="Proteomes" id="UP000332933">
    <property type="component" value="Unassembled WGS sequence"/>
</dbReference>
<keyword evidence="3" id="KW-1185">Reference proteome</keyword>
<protein>
    <submittedName>
        <fullName evidence="2">Aste57867_10420 protein</fullName>
    </submittedName>
</protein>
<gene>
    <name evidence="2" type="primary">Aste57867_10420</name>
    <name evidence="1" type="ORF">As57867_010380</name>
    <name evidence="2" type="ORF">ASTE57867_10420</name>
</gene>
<organism evidence="2 3">
    <name type="scientific">Aphanomyces stellatus</name>
    <dbReference type="NCBI Taxonomy" id="120398"/>
    <lineage>
        <taxon>Eukaryota</taxon>
        <taxon>Sar</taxon>
        <taxon>Stramenopiles</taxon>
        <taxon>Oomycota</taxon>
        <taxon>Saprolegniomycetes</taxon>
        <taxon>Saprolegniales</taxon>
        <taxon>Verrucalvaceae</taxon>
        <taxon>Aphanomyces</taxon>
    </lineage>
</organism>
<evidence type="ECO:0000313" key="1">
    <source>
        <dbReference type="EMBL" id="KAF0698998.1"/>
    </source>
</evidence>
<reference evidence="1" key="2">
    <citation type="submission" date="2019-06" db="EMBL/GenBank/DDBJ databases">
        <title>Genomics analysis of Aphanomyces spp. identifies a new class of oomycete effector associated with host adaptation.</title>
        <authorList>
            <person name="Gaulin E."/>
        </authorList>
    </citation>
    <scope>NUCLEOTIDE SEQUENCE</scope>
    <source>
        <strain evidence="1">CBS 578.67</strain>
    </source>
</reference>
<accession>A0A485KQB1</accession>